<accession>A0AAE9E983</accession>
<gene>
    <name evidence="3" type="ORF">L5515_013447</name>
</gene>
<evidence type="ECO:0000256" key="2">
    <source>
        <dbReference type="SAM" id="SignalP"/>
    </source>
</evidence>
<keyword evidence="4" id="KW-1185">Reference proteome</keyword>
<dbReference type="Proteomes" id="UP000829354">
    <property type="component" value="Chromosome II"/>
</dbReference>
<protein>
    <submittedName>
        <fullName evidence="3">Uncharacterized protein</fullName>
    </submittedName>
</protein>
<dbReference type="EMBL" id="CP092621">
    <property type="protein sequence ID" value="UMM16437.1"/>
    <property type="molecule type" value="Genomic_DNA"/>
</dbReference>
<feature type="chain" id="PRO_5042069905" evidence="2">
    <location>
        <begin position="21"/>
        <end position="579"/>
    </location>
</feature>
<keyword evidence="1" id="KW-0472">Membrane</keyword>
<organism evidence="3 4">
    <name type="scientific">Caenorhabditis briggsae</name>
    <dbReference type="NCBI Taxonomy" id="6238"/>
    <lineage>
        <taxon>Eukaryota</taxon>
        <taxon>Metazoa</taxon>
        <taxon>Ecdysozoa</taxon>
        <taxon>Nematoda</taxon>
        <taxon>Chromadorea</taxon>
        <taxon>Rhabditida</taxon>
        <taxon>Rhabditina</taxon>
        <taxon>Rhabditomorpha</taxon>
        <taxon>Rhabditoidea</taxon>
        <taxon>Rhabditidae</taxon>
        <taxon>Peloderinae</taxon>
        <taxon>Caenorhabditis</taxon>
    </lineage>
</organism>
<keyword evidence="1" id="KW-1133">Transmembrane helix</keyword>
<reference evidence="3 4" key="1">
    <citation type="submission" date="2022-04" db="EMBL/GenBank/DDBJ databases">
        <title>Chromosome-level reference genomes for two strains of Caenorhabditis briggsae: an improved platform for comparative genomics.</title>
        <authorList>
            <person name="Stevens L."/>
            <person name="Andersen E."/>
        </authorList>
    </citation>
    <scope>NUCLEOTIDE SEQUENCE [LARGE SCALE GENOMIC DNA]</scope>
    <source>
        <strain evidence="3">VX34</strain>
        <tissue evidence="3">Whole-organism</tissue>
    </source>
</reference>
<keyword evidence="1" id="KW-0812">Transmembrane</keyword>
<evidence type="ECO:0000256" key="1">
    <source>
        <dbReference type="SAM" id="Phobius"/>
    </source>
</evidence>
<feature type="signal peptide" evidence="2">
    <location>
        <begin position="1"/>
        <end position="20"/>
    </location>
</feature>
<keyword evidence="2" id="KW-0732">Signal</keyword>
<dbReference type="AlphaFoldDB" id="A0AAE9E983"/>
<proteinExistence type="predicted"/>
<feature type="transmembrane region" description="Helical" evidence="1">
    <location>
        <begin position="553"/>
        <end position="575"/>
    </location>
</feature>
<evidence type="ECO:0000313" key="3">
    <source>
        <dbReference type="EMBL" id="UMM16437.1"/>
    </source>
</evidence>
<sequence>MRSLLQNLINISILIRFCIAHYCSDNWELVYKENVPVCWTLLKTADFKAGHKTNSKICESLIGGEAAVVRNSAQRAVLSDLVNRLPYPTLTCYKSSHTENLKFKSVDYEEVPEYLRILNENGTVKLSRGIQKNDRITISFSIKGKKPENGRGLDSTLYGFIKIGNSTNHTVTIDCFIPHTSPQCKITGLKGEKGEIIFARSEMKSQVTVEYFGTATFDFLDGKIKVFERYNDDKSSISSTGNPYIGNDLISVENIVVSSVEHSKHCIGMTDYGFETIKLEPEAMPKLHFNSENIEAPRRSLGSNYTYLVSDSFWDYNNGLDLVFDIRMSQDKKGTDFKWVAIDFWSHYLNESIFQHNLNEDLLALTYIYENGSTTMKPYHDITSKKVVLHCLVDFRFRILSDTSNYGKMRIETVIKNTNIADQKFQASSMPIRNFDEIRLRSDVGIFYDVKMKSLRDVEIATCNFRNLGLDRFQKSVPHRSNCITKRNILCQRNSENIIQDVDIPDEPVEKFVWNEDVDAPVTTKKPEKEELVEEKEEEDEEIEIENLEGFQWSIIAMTSFSATSVAAILVLNLIRWFL</sequence>
<name>A0AAE9E983_CAEBR</name>
<evidence type="ECO:0000313" key="4">
    <source>
        <dbReference type="Proteomes" id="UP000829354"/>
    </source>
</evidence>